<dbReference type="Proteomes" id="UP000189777">
    <property type="component" value="Unassembled WGS sequence"/>
</dbReference>
<dbReference type="SUPFAM" id="SSF75304">
    <property type="entry name" value="Amidase signature (AS) enzymes"/>
    <property type="match status" value="1"/>
</dbReference>
<dbReference type="InterPro" id="IPR036928">
    <property type="entry name" value="AS_sf"/>
</dbReference>
<name>A0A1T5LI75_9MICO</name>
<dbReference type="AlphaFoldDB" id="A0A1T5LI75"/>
<dbReference type="EMBL" id="FUZQ01000006">
    <property type="protein sequence ID" value="SKC75697.1"/>
    <property type="molecule type" value="Genomic_DNA"/>
</dbReference>
<accession>A0A1T5LI75</accession>
<dbReference type="InterPro" id="IPR000120">
    <property type="entry name" value="Amidase"/>
</dbReference>
<dbReference type="OrthoDB" id="5175573at2"/>
<dbReference type="Pfam" id="PF01425">
    <property type="entry name" value="Amidase"/>
    <property type="match status" value="1"/>
</dbReference>
<dbReference type="InterPro" id="IPR020556">
    <property type="entry name" value="Amidase_CS"/>
</dbReference>
<dbReference type="RefSeq" id="WP_079575785.1">
    <property type="nucleotide sequence ID" value="NZ_FUZQ01000006.1"/>
</dbReference>
<reference evidence="3 4" key="1">
    <citation type="submission" date="2017-02" db="EMBL/GenBank/DDBJ databases">
        <authorList>
            <person name="Peterson S.W."/>
        </authorList>
    </citation>
    <scope>NUCLEOTIDE SEQUENCE [LARGE SCALE GENOMIC DNA]</scope>
    <source>
        <strain evidence="3 4">DSM 21481</strain>
    </source>
</reference>
<protein>
    <submittedName>
        <fullName evidence="3">Amidase</fullName>
    </submittedName>
</protein>
<dbReference type="STRING" id="526729.SAMN04324258_3472"/>
<dbReference type="PROSITE" id="PS00571">
    <property type="entry name" value="AMIDASES"/>
    <property type="match status" value="1"/>
</dbReference>
<organism evidence="3 4">
    <name type="scientific">Krasilnikoviella flava</name>
    <dbReference type="NCBI Taxonomy" id="526729"/>
    <lineage>
        <taxon>Bacteria</taxon>
        <taxon>Bacillati</taxon>
        <taxon>Actinomycetota</taxon>
        <taxon>Actinomycetes</taxon>
        <taxon>Micrococcales</taxon>
        <taxon>Promicromonosporaceae</taxon>
        <taxon>Krasilnikoviella</taxon>
    </lineage>
</organism>
<dbReference type="PANTHER" id="PTHR11895">
    <property type="entry name" value="TRANSAMIDASE"/>
    <property type="match status" value="1"/>
</dbReference>
<sequence>MDALHELTAARLRDLLRSGELTPTEVADHFLARIERANPELGAFVSVTPGAARERAARLERDGVQGRAPLWGLPGGDKDLWMRAGVPAGLGSRAFAGDDAVVPPVSDEIVEVLDAAGVVSLGRTTAPELGFPAYTEPLAGPVARNPWDLGLGAGGSSGGAAVAVAAGLLPCAPGSDGGGSVRIPAAACGVVGLKPSRGLVPAGSGQESLGGLVVNGPLARTTEDTALLLEGMLTWTPDGRVAHPLTLRAPSARAGDYLAAARRGEVAGSGGEDVRGRFRVAATTDSAWDDFYAITTSDAARAALDAGVRELAGLGHEVEELALQPDPAYGPAFRTLWMAGASAVPLDDPGRLDRLEPLTRWLIARGRQVPARELAEALRALTGFERRLVAQVSRFDAVVTPALAMTPRPLGWFDPEDPERNFEQQCQYTPWTSMLNVAGLPAITVPTRPTDDGLPMGIQLIGRPGGEATLLALAAQLEDRLHWADRHPPVW</sequence>
<feature type="domain" description="Amidase" evidence="2">
    <location>
        <begin position="26"/>
        <end position="471"/>
    </location>
</feature>
<dbReference type="PANTHER" id="PTHR11895:SF7">
    <property type="entry name" value="GLUTAMYL-TRNA(GLN) AMIDOTRANSFERASE SUBUNIT A, MITOCHONDRIAL"/>
    <property type="match status" value="1"/>
</dbReference>
<comment type="similarity">
    <text evidence="1">Belongs to the amidase family.</text>
</comment>
<keyword evidence="4" id="KW-1185">Reference proteome</keyword>
<dbReference type="GO" id="GO:0003824">
    <property type="term" value="F:catalytic activity"/>
    <property type="evidence" value="ECO:0007669"/>
    <property type="project" value="InterPro"/>
</dbReference>
<proteinExistence type="inferred from homology"/>
<evidence type="ECO:0000259" key="2">
    <source>
        <dbReference type="Pfam" id="PF01425"/>
    </source>
</evidence>
<evidence type="ECO:0000313" key="4">
    <source>
        <dbReference type="Proteomes" id="UP000189777"/>
    </source>
</evidence>
<dbReference type="InterPro" id="IPR023631">
    <property type="entry name" value="Amidase_dom"/>
</dbReference>
<dbReference type="Gene3D" id="3.90.1300.10">
    <property type="entry name" value="Amidase signature (AS) domain"/>
    <property type="match status" value="1"/>
</dbReference>
<evidence type="ECO:0000256" key="1">
    <source>
        <dbReference type="ARBA" id="ARBA00009199"/>
    </source>
</evidence>
<evidence type="ECO:0000313" key="3">
    <source>
        <dbReference type="EMBL" id="SKC75697.1"/>
    </source>
</evidence>
<gene>
    <name evidence="3" type="ORF">SAMN04324258_3472</name>
</gene>